<dbReference type="InterPro" id="IPR000182">
    <property type="entry name" value="GNAT_dom"/>
</dbReference>
<dbReference type="PROSITE" id="PS51186">
    <property type="entry name" value="GNAT"/>
    <property type="match status" value="1"/>
</dbReference>
<dbReference type="RefSeq" id="WP_143563166.1">
    <property type="nucleotide sequence ID" value="NZ_BMPL01000003.1"/>
</dbReference>
<keyword evidence="3" id="KW-1185">Reference proteome</keyword>
<proteinExistence type="predicted"/>
<dbReference type="AlphaFoldDB" id="A0A553JSW6"/>
<dbReference type="Proteomes" id="UP000318126">
    <property type="component" value="Unassembled WGS sequence"/>
</dbReference>
<dbReference type="Gene3D" id="3.40.630.30">
    <property type="match status" value="1"/>
</dbReference>
<feature type="domain" description="N-acetyltransferase" evidence="1">
    <location>
        <begin position="20"/>
        <end position="168"/>
    </location>
</feature>
<dbReference type="InterPro" id="IPR016181">
    <property type="entry name" value="Acyl_CoA_acyltransferase"/>
</dbReference>
<dbReference type="InterPro" id="IPR052564">
    <property type="entry name" value="N-acetyltrans/Recomb-assoc"/>
</dbReference>
<accession>A0A553JSW6</accession>
<dbReference type="CDD" id="cd04301">
    <property type="entry name" value="NAT_SF"/>
    <property type="match status" value="1"/>
</dbReference>
<comment type="caution">
    <text evidence="2">The sequence shown here is derived from an EMBL/GenBank/DDBJ whole genome shotgun (WGS) entry which is preliminary data.</text>
</comment>
<dbReference type="OrthoDB" id="5355033at2"/>
<organism evidence="2 3">
    <name type="scientific">Shewanella hanedai</name>
    <name type="common">Alteromonas hanedai</name>
    <dbReference type="NCBI Taxonomy" id="25"/>
    <lineage>
        <taxon>Bacteria</taxon>
        <taxon>Pseudomonadati</taxon>
        <taxon>Pseudomonadota</taxon>
        <taxon>Gammaproteobacteria</taxon>
        <taxon>Alteromonadales</taxon>
        <taxon>Shewanellaceae</taxon>
        <taxon>Shewanella</taxon>
    </lineage>
</organism>
<evidence type="ECO:0000313" key="3">
    <source>
        <dbReference type="Proteomes" id="UP000318126"/>
    </source>
</evidence>
<dbReference type="PANTHER" id="PTHR43451">
    <property type="entry name" value="ACETYLTRANSFERASE (GNAT) FAMILY PROTEIN"/>
    <property type="match status" value="1"/>
</dbReference>
<protein>
    <submittedName>
        <fullName evidence="2">GNAT family N-acetyltransferase</fullName>
    </submittedName>
</protein>
<sequence length="168" mass="19117">MPSSFTVLPYSKCYATAVSNIFHESIHHLDDDVYSCDDKSAWSAAPRSSYHWNKRLSRSQAWVVLDVSCSVNGKPRCCGFINVETQFYSQGYIDSLYVHPDYQGKGVAHKLYETLEHWASEQGFSALSVDASKASKALFLSRGFKLRHKSYQEKLGRIIMGFLMEKEL</sequence>
<gene>
    <name evidence="2" type="ORF">FN961_03505</name>
</gene>
<dbReference type="Pfam" id="PF00583">
    <property type="entry name" value="Acetyltransf_1"/>
    <property type="match status" value="1"/>
</dbReference>
<name>A0A553JSW6_SHEHA</name>
<reference evidence="3" key="1">
    <citation type="submission" date="2019-07" db="EMBL/GenBank/DDBJ databases">
        <title>Shewanella sp. YLB-08 draft genomic sequence.</title>
        <authorList>
            <person name="Yu L."/>
        </authorList>
    </citation>
    <scope>NUCLEOTIDE SEQUENCE [LARGE SCALE GENOMIC DNA]</scope>
    <source>
        <strain evidence="3">JCM 20706</strain>
    </source>
</reference>
<dbReference type="EMBL" id="VKGK01000003">
    <property type="protein sequence ID" value="TRY15554.1"/>
    <property type="molecule type" value="Genomic_DNA"/>
</dbReference>
<evidence type="ECO:0000259" key="1">
    <source>
        <dbReference type="PROSITE" id="PS51186"/>
    </source>
</evidence>
<evidence type="ECO:0000313" key="2">
    <source>
        <dbReference type="EMBL" id="TRY15554.1"/>
    </source>
</evidence>
<dbReference type="PANTHER" id="PTHR43451:SF1">
    <property type="entry name" value="ACETYLTRANSFERASE"/>
    <property type="match status" value="1"/>
</dbReference>
<dbReference type="SUPFAM" id="SSF55729">
    <property type="entry name" value="Acyl-CoA N-acyltransferases (Nat)"/>
    <property type="match status" value="1"/>
</dbReference>
<dbReference type="GO" id="GO:0016747">
    <property type="term" value="F:acyltransferase activity, transferring groups other than amino-acyl groups"/>
    <property type="evidence" value="ECO:0007669"/>
    <property type="project" value="InterPro"/>
</dbReference>
<keyword evidence="2" id="KW-0808">Transferase</keyword>